<sequence length="402" mass="43184">MDALPELAAFLESLPEPHILFDRDYRILAANSAYRLAFSPNDEVVGRRCYEVSHHFDRPCDQAGESCPLAQSLRSGGRERVLHLHHTPKGEEYVNIELTPLPDAQGRLHGFVEKVATLPSVRPRGDEGAALVGRSPAFQRMLARVARVASAKASVLLLGESGTGKELVARAIHEGSPRASRPLVVVDCSSLPETLFESEVFGHEKGAFTGATHTKIGLVEAANGGTLFLDEVGDIPPPMQVKLLRLLESGTYRRVGSTELRLTLHPQALQRLMAHPFPGNVGELRNVLEHAALWCDGDEILPEHVEEALAAGRRAAPASAAATVAPPAGSDGLEAEAPDEAPLPTARRERERETLRRALQAHHGSRAALAARLGISERTLYRKLKAHGLLGEAPGPAAAASP</sequence>
<dbReference type="GO" id="GO:0043565">
    <property type="term" value="F:sequence-specific DNA binding"/>
    <property type="evidence" value="ECO:0007669"/>
    <property type="project" value="InterPro"/>
</dbReference>
<name>A0A554WQC6_9BURK</name>
<dbReference type="InterPro" id="IPR002197">
    <property type="entry name" value="HTH_Fis"/>
</dbReference>
<feature type="region of interest" description="Disordered" evidence="5">
    <location>
        <begin position="320"/>
        <end position="350"/>
    </location>
</feature>
<feature type="domain" description="Sigma-54 factor interaction" evidence="6">
    <location>
        <begin position="131"/>
        <end position="262"/>
    </location>
</feature>
<dbReference type="CDD" id="cd00009">
    <property type="entry name" value="AAA"/>
    <property type="match status" value="1"/>
</dbReference>
<proteinExistence type="predicted"/>
<dbReference type="PRINTS" id="PR01590">
    <property type="entry name" value="HTHFIS"/>
</dbReference>
<dbReference type="SMART" id="SM00382">
    <property type="entry name" value="AAA"/>
    <property type="match status" value="1"/>
</dbReference>
<dbReference type="InterPro" id="IPR003593">
    <property type="entry name" value="AAA+_ATPase"/>
</dbReference>
<dbReference type="InterPro" id="IPR000014">
    <property type="entry name" value="PAS"/>
</dbReference>
<evidence type="ECO:0000256" key="5">
    <source>
        <dbReference type="SAM" id="MobiDB-lite"/>
    </source>
</evidence>
<evidence type="ECO:0000256" key="1">
    <source>
        <dbReference type="ARBA" id="ARBA00022741"/>
    </source>
</evidence>
<keyword evidence="4" id="KW-0804">Transcription</keyword>
<dbReference type="InterPro" id="IPR009057">
    <property type="entry name" value="Homeodomain-like_sf"/>
</dbReference>
<dbReference type="InterPro" id="IPR058031">
    <property type="entry name" value="AAA_lid_NorR"/>
</dbReference>
<dbReference type="Pfam" id="PF02954">
    <property type="entry name" value="HTH_8"/>
    <property type="match status" value="1"/>
</dbReference>
<reference evidence="7 8" key="1">
    <citation type="submission" date="2019-07" db="EMBL/GenBank/DDBJ databases">
        <title>Tepidimonas aquatica CLN-1 draft genome.</title>
        <authorList>
            <person name="Da Costa M.S."/>
            <person name="Froufe H.J.C."/>
            <person name="Egas C."/>
            <person name="Albuquerque L."/>
        </authorList>
    </citation>
    <scope>NUCLEOTIDE SEQUENCE [LARGE SCALE GENOMIC DNA]</scope>
    <source>
        <strain evidence="7 8">CLN-1</strain>
    </source>
</reference>
<dbReference type="PANTHER" id="PTHR32071">
    <property type="entry name" value="TRANSCRIPTIONAL REGULATORY PROTEIN"/>
    <property type="match status" value="1"/>
</dbReference>
<dbReference type="CDD" id="cd00130">
    <property type="entry name" value="PAS"/>
    <property type="match status" value="1"/>
</dbReference>
<dbReference type="EMBL" id="VJNA01000009">
    <property type="protein sequence ID" value="TSE25776.1"/>
    <property type="molecule type" value="Genomic_DNA"/>
</dbReference>
<evidence type="ECO:0000256" key="4">
    <source>
        <dbReference type="ARBA" id="ARBA00023163"/>
    </source>
</evidence>
<keyword evidence="2" id="KW-0067">ATP-binding</keyword>
<dbReference type="Pfam" id="PF00158">
    <property type="entry name" value="Sigma54_activat"/>
    <property type="match status" value="1"/>
</dbReference>
<dbReference type="InterPro" id="IPR013656">
    <property type="entry name" value="PAS_4"/>
</dbReference>
<evidence type="ECO:0000313" key="7">
    <source>
        <dbReference type="EMBL" id="TSE25776.1"/>
    </source>
</evidence>
<dbReference type="InterPro" id="IPR002078">
    <property type="entry name" value="Sigma_54_int"/>
</dbReference>
<keyword evidence="1" id="KW-0547">Nucleotide-binding</keyword>
<dbReference type="Pfam" id="PF25601">
    <property type="entry name" value="AAA_lid_14"/>
    <property type="match status" value="1"/>
</dbReference>
<comment type="caution">
    <text evidence="7">The sequence shown here is derived from an EMBL/GenBank/DDBJ whole genome shotgun (WGS) entry which is preliminary data.</text>
</comment>
<dbReference type="PROSITE" id="PS00675">
    <property type="entry name" value="SIGMA54_INTERACT_1"/>
    <property type="match status" value="1"/>
</dbReference>
<dbReference type="Gene3D" id="3.30.450.20">
    <property type="entry name" value="PAS domain"/>
    <property type="match status" value="1"/>
</dbReference>
<dbReference type="Gene3D" id="1.10.10.60">
    <property type="entry name" value="Homeodomain-like"/>
    <property type="match status" value="1"/>
</dbReference>
<dbReference type="SUPFAM" id="SSF55785">
    <property type="entry name" value="PYP-like sensor domain (PAS domain)"/>
    <property type="match status" value="1"/>
</dbReference>
<evidence type="ECO:0000313" key="8">
    <source>
        <dbReference type="Proteomes" id="UP000318554"/>
    </source>
</evidence>
<dbReference type="GO" id="GO:0005524">
    <property type="term" value="F:ATP binding"/>
    <property type="evidence" value="ECO:0007669"/>
    <property type="project" value="UniProtKB-KW"/>
</dbReference>
<evidence type="ECO:0000259" key="6">
    <source>
        <dbReference type="PROSITE" id="PS50045"/>
    </source>
</evidence>
<evidence type="ECO:0000256" key="3">
    <source>
        <dbReference type="ARBA" id="ARBA00023015"/>
    </source>
</evidence>
<dbReference type="GO" id="GO:0006355">
    <property type="term" value="P:regulation of DNA-templated transcription"/>
    <property type="evidence" value="ECO:0007669"/>
    <property type="project" value="InterPro"/>
</dbReference>
<gene>
    <name evidence="7" type="primary">zraR_2</name>
    <name evidence="7" type="ORF">Taqua_00949</name>
</gene>
<evidence type="ECO:0000256" key="2">
    <source>
        <dbReference type="ARBA" id="ARBA00022840"/>
    </source>
</evidence>
<dbReference type="SUPFAM" id="SSF52540">
    <property type="entry name" value="P-loop containing nucleoside triphosphate hydrolases"/>
    <property type="match status" value="1"/>
</dbReference>
<dbReference type="SUPFAM" id="SSF46689">
    <property type="entry name" value="Homeodomain-like"/>
    <property type="match status" value="1"/>
</dbReference>
<keyword evidence="8" id="KW-1185">Reference proteome</keyword>
<dbReference type="InterPro" id="IPR035965">
    <property type="entry name" value="PAS-like_dom_sf"/>
</dbReference>
<dbReference type="InterPro" id="IPR025943">
    <property type="entry name" value="Sigma_54_int_dom_ATP-bd_2"/>
</dbReference>
<organism evidence="7 8">
    <name type="scientific">Tepidimonas aquatica</name>
    <dbReference type="NCBI Taxonomy" id="247482"/>
    <lineage>
        <taxon>Bacteria</taxon>
        <taxon>Pseudomonadati</taxon>
        <taxon>Pseudomonadota</taxon>
        <taxon>Betaproteobacteria</taxon>
        <taxon>Burkholderiales</taxon>
        <taxon>Tepidimonas</taxon>
    </lineage>
</organism>
<feature type="compositionally biased region" description="Low complexity" evidence="5">
    <location>
        <begin position="320"/>
        <end position="330"/>
    </location>
</feature>
<dbReference type="AlphaFoldDB" id="A0A554WQC6"/>
<dbReference type="Gene3D" id="3.40.50.300">
    <property type="entry name" value="P-loop containing nucleotide triphosphate hydrolases"/>
    <property type="match status" value="1"/>
</dbReference>
<accession>A0A554WQC6</accession>
<dbReference type="Proteomes" id="UP000318554">
    <property type="component" value="Unassembled WGS sequence"/>
</dbReference>
<keyword evidence="3" id="KW-0805">Transcription regulation</keyword>
<dbReference type="InterPro" id="IPR025662">
    <property type="entry name" value="Sigma_54_int_dom_ATP-bd_1"/>
</dbReference>
<dbReference type="RefSeq" id="WP_144325225.1">
    <property type="nucleotide sequence ID" value="NZ_VJNA01000009.1"/>
</dbReference>
<dbReference type="PROSITE" id="PS50045">
    <property type="entry name" value="SIGMA54_INTERACT_4"/>
    <property type="match status" value="1"/>
</dbReference>
<protein>
    <submittedName>
        <fullName evidence="7">Transcriptional regulatory protein ZraR</fullName>
    </submittedName>
</protein>
<dbReference type="OrthoDB" id="9761705at2"/>
<dbReference type="SMART" id="SM00091">
    <property type="entry name" value="PAS"/>
    <property type="match status" value="1"/>
</dbReference>
<dbReference type="Pfam" id="PF08448">
    <property type="entry name" value="PAS_4"/>
    <property type="match status" value="1"/>
</dbReference>
<dbReference type="PROSITE" id="PS00676">
    <property type="entry name" value="SIGMA54_INTERACT_2"/>
    <property type="match status" value="1"/>
</dbReference>
<dbReference type="InterPro" id="IPR027417">
    <property type="entry name" value="P-loop_NTPase"/>
</dbReference>